<dbReference type="RefSeq" id="WP_146794125.1">
    <property type="nucleotide sequence ID" value="NZ_BJUU01000007.1"/>
</dbReference>
<organism evidence="1 2">
    <name type="scientific">Agrococcus baldri</name>
    <dbReference type="NCBI Taxonomy" id="153730"/>
    <lineage>
        <taxon>Bacteria</taxon>
        <taxon>Bacillati</taxon>
        <taxon>Actinomycetota</taxon>
        <taxon>Actinomycetes</taxon>
        <taxon>Micrococcales</taxon>
        <taxon>Microbacteriaceae</taxon>
        <taxon>Agrococcus</taxon>
    </lineage>
</organism>
<reference evidence="1 2" key="1">
    <citation type="submission" date="2019-07" db="EMBL/GenBank/DDBJ databases">
        <title>Whole genome shotgun sequence of Agrococcus baldri NBRC 103055.</title>
        <authorList>
            <person name="Hosoyama A."/>
            <person name="Uohara A."/>
            <person name="Ohji S."/>
            <person name="Ichikawa N."/>
        </authorList>
    </citation>
    <scope>NUCLEOTIDE SEQUENCE [LARGE SCALE GENOMIC DNA]</scope>
    <source>
        <strain evidence="1 2">NBRC 103055</strain>
    </source>
</reference>
<name>A0AA87RL26_9MICO</name>
<gene>
    <name evidence="1" type="ORF">ABA31_14780</name>
</gene>
<dbReference type="EMBL" id="BJUU01000007">
    <property type="protein sequence ID" value="GEK80127.1"/>
    <property type="molecule type" value="Genomic_DNA"/>
</dbReference>
<sequence>MNTSTISAAPDQSDRARDIITLLLALDIEDQQTTLARVIAASVHDGPGTALEQFAGTGQLDAARALDEIDDLRVPFEQEAWVDALSRHVIFARGARS</sequence>
<comment type="caution">
    <text evidence="1">The sequence shown here is derived from an EMBL/GenBank/DDBJ whole genome shotgun (WGS) entry which is preliminary data.</text>
</comment>
<keyword evidence="2" id="KW-1185">Reference proteome</keyword>
<dbReference type="Proteomes" id="UP000321749">
    <property type="component" value="Unassembled WGS sequence"/>
</dbReference>
<evidence type="ECO:0000313" key="2">
    <source>
        <dbReference type="Proteomes" id="UP000321749"/>
    </source>
</evidence>
<protein>
    <submittedName>
        <fullName evidence="1">Uncharacterized protein</fullName>
    </submittedName>
</protein>
<evidence type="ECO:0000313" key="1">
    <source>
        <dbReference type="EMBL" id="GEK80127.1"/>
    </source>
</evidence>
<dbReference type="AlphaFoldDB" id="A0AA87RL26"/>
<accession>A0AA87RL26</accession>
<proteinExistence type="predicted"/>